<comment type="caution">
    <text evidence="2">The sequence shown here is derived from an EMBL/GenBank/DDBJ whole genome shotgun (WGS) entry which is preliminary data.</text>
</comment>
<sequence length="247" mass="28183">MLKSCRRLHNWLGLILAVQILLWFLSGLIMAILPIEQVRGEHLRQQPVVNWQQAQVSPASVLAQHSTKAQLSFSQQLSLNNPNSNQQQLIAMPVYLVDDAGKQYRYSSADGRLLTPLSEQQITQLAQAQYLGDGAFSGITLLQQAPAEVRHLPTPLWQLQFNDSDNTHFYLDPATGAVLRVRTDSWRWFDFFWMLHIMDYDTRSDFNNPLLITTAGASLLFTLTGILLLWQRYRPRRKLAVSNLPAN</sequence>
<organism evidence="2 3">
    <name type="scientific">Rheinheimera nanhaiensis E407-8</name>
    <dbReference type="NCBI Taxonomy" id="562729"/>
    <lineage>
        <taxon>Bacteria</taxon>
        <taxon>Pseudomonadati</taxon>
        <taxon>Pseudomonadota</taxon>
        <taxon>Gammaproteobacteria</taxon>
        <taxon>Chromatiales</taxon>
        <taxon>Chromatiaceae</taxon>
        <taxon>Rheinheimera</taxon>
    </lineage>
</organism>
<proteinExistence type="predicted"/>
<accession>I1DSS7</accession>
<dbReference type="PANTHER" id="PTHR34219">
    <property type="entry name" value="IRON-REGULATED INNER MEMBRANE PROTEIN-RELATED"/>
    <property type="match status" value="1"/>
</dbReference>
<gene>
    <name evidence="2" type="ORF">RNAN_0068</name>
</gene>
<dbReference type="PANTHER" id="PTHR34219:SF6">
    <property type="entry name" value="BLR3280 PROTEIN"/>
    <property type="match status" value="1"/>
</dbReference>
<keyword evidence="1" id="KW-0812">Transmembrane</keyword>
<dbReference type="STRING" id="562729.RNAN_0068"/>
<dbReference type="AlphaFoldDB" id="I1DSS7"/>
<name>I1DSS7_9GAMM</name>
<keyword evidence="1" id="KW-1133">Transmembrane helix</keyword>
<dbReference type="EMBL" id="BAFK01000001">
    <property type="protein sequence ID" value="GAB57105.1"/>
    <property type="molecule type" value="Genomic_DNA"/>
</dbReference>
<feature type="transmembrane region" description="Helical" evidence="1">
    <location>
        <begin position="12"/>
        <end position="35"/>
    </location>
</feature>
<dbReference type="RefSeq" id="WP_008217569.1">
    <property type="nucleotide sequence ID" value="NZ_BAFK01000001.1"/>
</dbReference>
<keyword evidence="3" id="KW-1185">Reference proteome</keyword>
<keyword evidence="1" id="KW-0472">Membrane</keyword>
<dbReference type="Proteomes" id="UP000004374">
    <property type="component" value="Unassembled WGS sequence"/>
</dbReference>
<dbReference type="Pfam" id="PF03929">
    <property type="entry name" value="PepSY_TM"/>
    <property type="match status" value="1"/>
</dbReference>
<feature type="transmembrane region" description="Helical" evidence="1">
    <location>
        <begin position="210"/>
        <end position="230"/>
    </location>
</feature>
<dbReference type="InterPro" id="IPR005625">
    <property type="entry name" value="PepSY-ass_TM"/>
</dbReference>
<evidence type="ECO:0000313" key="3">
    <source>
        <dbReference type="Proteomes" id="UP000004374"/>
    </source>
</evidence>
<evidence type="ECO:0000313" key="2">
    <source>
        <dbReference type="EMBL" id="GAB57105.1"/>
    </source>
</evidence>
<evidence type="ECO:0000256" key="1">
    <source>
        <dbReference type="SAM" id="Phobius"/>
    </source>
</evidence>
<dbReference type="OrthoDB" id="9806195at2"/>
<evidence type="ECO:0008006" key="4">
    <source>
        <dbReference type="Google" id="ProtNLM"/>
    </source>
</evidence>
<reference evidence="2 3" key="1">
    <citation type="journal article" date="2012" name="J. Bacteriol.">
        <title>Genome Sequence of the Protease-Producing Bacterium Rheinheimera nanhaiensis E407-8T, Isolated from Deep-Sea Sediment of the South China Sea.</title>
        <authorList>
            <person name="Zhang X.-Y."/>
            <person name="Zhang Y.-J."/>
            <person name="Qin Q.-L."/>
            <person name="Xie B.-B."/>
            <person name="Chen X.-L."/>
            <person name="Zhou B.-C."/>
            <person name="Zhang Y.-Z."/>
        </authorList>
    </citation>
    <scope>NUCLEOTIDE SEQUENCE [LARGE SCALE GENOMIC DNA]</scope>
    <source>
        <strain evidence="2 3">E407-8</strain>
    </source>
</reference>
<protein>
    <recommendedName>
        <fullName evidence="4">PepSY domain-containing protein</fullName>
    </recommendedName>
</protein>